<gene>
    <name evidence="2" type="ORF">NWFMUON74_51700</name>
</gene>
<organism evidence="2 3">
    <name type="scientific">Nocardia wallacei</name>
    <dbReference type="NCBI Taxonomy" id="480035"/>
    <lineage>
        <taxon>Bacteria</taxon>
        <taxon>Bacillati</taxon>
        <taxon>Actinomycetota</taxon>
        <taxon>Actinomycetes</taxon>
        <taxon>Mycobacteriales</taxon>
        <taxon>Nocardiaceae</taxon>
        <taxon>Nocardia</taxon>
    </lineage>
</organism>
<dbReference type="KEGG" id="nwl:NWFMUON74_51700"/>
<dbReference type="GeneID" id="80349608"/>
<evidence type="ECO:0000313" key="2">
    <source>
        <dbReference type="EMBL" id="BCK57398.1"/>
    </source>
</evidence>
<dbReference type="Proteomes" id="UP000516173">
    <property type="component" value="Chromosome"/>
</dbReference>
<dbReference type="AlphaFoldDB" id="A0A7G1KQ53"/>
<evidence type="ECO:0000256" key="1">
    <source>
        <dbReference type="SAM" id="Coils"/>
    </source>
</evidence>
<name>A0A7G1KQ53_9NOCA</name>
<dbReference type="EMBL" id="AP023396">
    <property type="protein sequence ID" value="BCK57398.1"/>
    <property type="molecule type" value="Genomic_DNA"/>
</dbReference>
<keyword evidence="3" id="KW-1185">Reference proteome</keyword>
<sequence length="121" mass="13705">MSNNDFDPIRTAPADLYDRLHGVDDRLNELRREVTEIRREYGQLRAHPSALAVDNLGEPVDPVVTTDAVLHGLEMTASELDCAQQQLAVARARHATRLKLTDQAAAELETRRGHRRIERTR</sequence>
<dbReference type="RefSeq" id="WP_187684307.1">
    <property type="nucleotide sequence ID" value="NZ_AP023396.1"/>
</dbReference>
<keyword evidence="1" id="KW-0175">Coiled coil</keyword>
<feature type="coiled-coil region" evidence="1">
    <location>
        <begin position="20"/>
        <end position="47"/>
    </location>
</feature>
<accession>A0A7G1KQ53</accession>
<protein>
    <submittedName>
        <fullName evidence="2">Uncharacterized protein</fullName>
    </submittedName>
</protein>
<reference evidence="2 3" key="1">
    <citation type="submission" date="2020-08" db="EMBL/GenBank/DDBJ databases">
        <title>Genome Sequencing of Nocardia wallacei strain FMUON74 and assembly.</title>
        <authorList>
            <person name="Toyokawa M."/>
            <person name="Uesaka K."/>
        </authorList>
    </citation>
    <scope>NUCLEOTIDE SEQUENCE [LARGE SCALE GENOMIC DNA]</scope>
    <source>
        <strain evidence="2 3">FMUON74</strain>
    </source>
</reference>
<evidence type="ECO:0000313" key="3">
    <source>
        <dbReference type="Proteomes" id="UP000516173"/>
    </source>
</evidence>
<proteinExistence type="predicted"/>